<comment type="caution">
    <text evidence="4">The sequence shown here is derived from an EMBL/GenBank/DDBJ whole genome shotgun (WGS) entry which is preliminary data.</text>
</comment>
<dbReference type="OrthoDB" id="108135at2"/>
<keyword evidence="5" id="KW-1185">Reference proteome</keyword>
<evidence type="ECO:0000313" key="4">
    <source>
        <dbReference type="EMBL" id="TDD30991.1"/>
    </source>
</evidence>
<keyword evidence="4" id="KW-0378">Hydrolase</keyword>
<protein>
    <submittedName>
        <fullName evidence="4">Serine hydrolase</fullName>
    </submittedName>
</protein>
<dbReference type="Gene3D" id="3.40.710.10">
    <property type="entry name" value="DD-peptidase/beta-lactamase superfamily"/>
    <property type="match status" value="1"/>
</dbReference>
<proteinExistence type="predicted"/>
<dbReference type="EMBL" id="SMKQ01000336">
    <property type="protein sequence ID" value="TDD30991.1"/>
    <property type="molecule type" value="Genomic_DNA"/>
</dbReference>
<gene>
    <name evidence="4" type="ORF">E1286_45545</name>
</gene>
<feature type="domain" description="ORF 12 gene product N-terminal" evidence="3">
    <location>
        <begin position="36"/>
        <end position="125"/>
    </location>
</feature>
<sequence>TPAPASAAPATPGRTAATPAAGRTAVAATATAAPEIPDTPAGRQLRWLFDAVTRAPLSESELSGHFEAAFLASVTPARLNQTLVSLADMRLEELLQSRPNALVARVTAAGTPFTVQLDVNAAGLINGLLFQPVTPPPATPRSWDEIDERLSRTAPRTGFLAAELTRNGTCVPVHAVAAGQAFPLGSMIKLYVLGAVSEAVDKGRFGWDTELTITPELRSPGTGGLADRPDNSRVTVREAAKLMISISDNTATDLLIHQVGRKAVERTLRAWGAHDKRNVPLMTTRELFLLKGVDYPSRAEHYLSLGDAEQRAYLDDVVAEWPLSRIEPWTKPRELDRLEYFASPTEICRAYAGLVKLRDDRVGEIMSINDAGLGLDRNKWPQVWYKGGSEVGLDDMSFLARTSAGKSYVVTVMAVDTDAALPPQVGQEQVALARGAFQLAGES</sequence>
<dbReference type="InterPro" id="IPR045155">
    <property type="entry name" value="Beta-lactam_cat"/>
</dbReference>
<evidence type="ECO:0000259" key="3">
    <source>
        <dbReference type="Pfam" id="PF18042"/>
    </source>
</evidence>
<dbReference type="GO" id="GO:0030655">
    <property type="term" value="P:beta-lactam antibiotic catabolic process"/>
    <property type="evidence" value="ECO:0007669"/>
    <property type="project" value="InterPro"/>
</dbReference>
<feature type="domain" description="Beta-lactamase class A catalytic" evidence="2">
    <location>
        <begin position="176"/>
        <end position="284"/>
    </location>
</feature>
<dbReference type="InterPro" id="IPR000871">
    <property type="entry name" value="Beta-lactam_class-A"/>
</dbReference>
<reference evidence="4 5" key="1">
    <citation type="submission" date="2019-03" db="EMBL/GenBank/DDBJ databases">
        <title>Draft genome sequences of novel Actinobacteria.</title>
        <authorList>
            <person name="Sahin N."/>
            <person name="Ay H."/>
            <person name="Saygin H."/>
        </authorList>
    </citation>
    <scope>NUCLEOTIDE SEQUENCE [LARGE SCALE GENOMIC DNA]</scope>
    <source>
        <strain evidence="4 5">CH32</strain>
    </source>
</reference>
<evidence type="ECO:0000256" key="1">
    <source>
        <dbReference type="SAM" id="MobiDB-lite"/>
    </source>
</evidence>
<dbReference type="AlphaFoldDB" id="A0A4R4XIW0"/>
<dbReference type="Pfam" id="PF18042">
    <property type="entry name" value="ORF_12_N"/>
    <property type="match status" value="1"/>
</dbReference>
<dbReference type="SUPFAM" id="SSF56601">
    <property type="entry name" value="beta-lactamase/transpeptidase-like"/>
    <property type="match status" value="1"/>
</dbReference>
<dbReference type="InterPro" id="IPR040846">
    <property type="entry name" value="ORF_12_N"/>
</dbReference>
<name>A0A4R4XIW0_9ACTN</name>
<dbReference type="RefSeq" id="WP_132623384.1">
    <property type="nucleotide sequence ID" value="NZ_SMKQ01000336.1"/>
</dbReference>
<accession>A0A4R4XIW0</accession>
<dbReference type="Proteomes" id="UP000295302">
    <property type="component" value="Unassembled WGS sequence"/>
</dbReference>
<dbReference type="InterPro" id="IPR012338">
    <property type="entry name" value="Beta-lactam/transpept-like"/>
</dbReference>
<evidence type="ECO:0000313" key="5">
    <source>
        <dbReference type="Proteomes" id="UP000295302"/>
    </source>
</evidence>
<dbReference type="PANTHER" id="PTHR35333">
    <property type="entry name" value="BETA-LACTAMASE"/>
    <property type="match status" value="1"/>
</dbReference>
<dbReference type="GO" id="GO:0008800">
    <property type="term" value="F:beta-lactamase activity"/>
    <property type="evidence" value="ECO:0007669"/>
    <property type="project" value="InterPro"/>
</dbReference>
<feature type="region of interest" description="Disordered" evidence="1">
    <location>
        <begin position="1"/>
        <end position="22"/>
    </location>
</feature>
<dbReference type="GO" id="GO:0046677">
    <property type="term" value="P:response to antibiotic"/>
    <property type="evidence" value="ECO:0007669"/>
    <property type="project" value="InterPro"/>
</dbReference>
<dbReference type="Pfam" id="PF13354">
    <property type="entry name" value="Beta-lactamase2"/>
    <property type="match status" value="1"/>
</dbReference>
<feature type="non-terminal residue" evidence="4">
    <location>
        <position position="1"/>
    </location>
</feature>
<dbReference type="Gene3D" id="3.10.450.280">
    <property type="match status" value="1"/>
</dbReference>
<organism evidence="4 5">
    <name type="scientific">Nonomuraea terrae</name>
    <dbReference type="NCBI Taxonomy" id="2530383"/>
    <lineage>
        <taxon>Bacteria</taxon>
        <taxon>Bacillati</taxon>
        <taxon>Actinomycetota</taxon>
        <taxon>Actinomycetes</taxon>
        <taxon>Streptosporangiales</taxon>
        <taxon>Streptosporangiaceae</taxon>
        <taxon>Nonomuraea</taxon>
    </lineage>
</organism>
<dbReference type="PANTHER" id="PTHR35333:SF5">
    <property type="entry name" value="CONSERVED LIPOPROTEIN LPQF-RELATED"/>
    <property type="match status" value="1"/>
</dbReference>
<evidence type="ECO:0000259" key="2">
    <source>
        <dbReference type="Pfam" id="PF13354"/>
    </source>
</evidence>